<evidence type="ECO:0000259" key="5">
    <source>
        <dbReference type="Pfam" id="PF09375"/>
    </source>
</evidence>
<evidence type="ECO:0000313" key="7">
    <source>
        <dbReference type="EMBL" id="KAA2255645.1"/>
    </source>
</evidence>
<evidence type="ECO:0000256" key="3">
    <source>
        <dbReference type="ARBA" id="ARBA00022729"/>
    </source>
</evidence>
<evidence type="ECO:0000259" key="6">
    <source>
        <dbReference type="Pfam" id="PF13473"/>
    </source>
</evidence>
<dbReference type="InterPro" id="IPR034981">
    <property type="entry name" value="Imelysin-like_EfeO/Algp7"/>
</dbReference>
<dbReference type="Pfam" id="PF13473">
    <property type="entry name" value="Cupredoxin_1"/>
    <property type="match status" value="1"/>
</dbReference>
<dbReference type="InterPro" id="IPR008972">
    <property type="entry name" value="Cupredoxin"/>
</dbReference>
<sequence length="379" mass="39952">MTTATPRAVLLAALGLGALTALTACGGKETPAAAGSIAVEAGDDTCKVSRTTAEAGNVTFEVANKGSKITEFYVYGEGDRILGEVENVGPGLNRRLIVELPQAGKFQTACKPGMVGNGIRGEFTVTGGAGKSTDTNAELAGATKSYQQFVANQTDALEQQTAAFVDAVKAGKVEDAKKLYAPTRVFYERVEPVAEKFGDLDPAVDAREADVQPGEKFTGFHRLEKDLWVTGLQADSAAIADKLLADTKELIGKVKGIDLTALDLANGAKSLLDEVATKKVTGEEETFSHTDLWDFRANLDGSKAAIAALRPVVEQRDKALVSTLDDKFAAVDRLLEKYRSGDGYTLYTELSADQVKELAASVDALGEPLSKVAGVVATK</sequence>
<dbReference type="AlphaFoldDB" id="A0A5B2WVU7"/>
<dbReference type="Gene3D" id="1.20.1420.20">
    <property type="entry name" value="M75 peptidase, HXXE motif"/>
    <property type="match status" value="1"/>
</dbReference>
<protein>
    <submittedName>
        <fullName evidence="7">Peptidase M75 family protein</fullName>
    </submittedName>
</protein>
<accession>A0A5B2WVU7</accession>
<dbReference type="InterPro" id="IPR050894">
    <property type="entry name" value="EfeM/EfeO_iron_uptake"/>
</dbReference>
<dbReference type="NCBIfam" id="NF041757">
    <property type="entry name" value="EfeO"/>
    <property type="match status" value="1"/>
</dbReference>
<comment type="caution">
    <text evidence="7">The sequence shown here is derived from an EMBL/GenBank/DDBJ whole genome shotgun (WGS) entry which is preliminary data.</text>
</comment>
<dbReference type="Proteomes" id="UP000323454">
    <property type="component" value="Unassembled WGS sequence"/>
</dbReference>
<feature type="signal peptide" evidence="4">
    <location>
        <begin position="1"/>
        <end position="23"/>
    </location>
</feature>
<feature type="domain" description="Imelysin-like" evidence="5">
    <location>
        <begin position="142"/>
        <end position="371"/>
    </location>
</feature>
<evidence type="ECO:0000313" key="8">
    <source>
        <dbReference type="Proteomes" id="UP000323454"/>
    </source>
</evidence>
<dbReference type="PANTHER" id="PTHR39192">
    <property type="entry name" value="IRON UPTAKE SYSTEM COMPONENT EFEO"/>
    <property type="match status" value="1"/>
</dbReference>
<name>A0A5B2WVU7_9PSEU</name>
<dbReference type="GO" id="GO:0042597">
    <property type="term" value="C:periplasmic space"/>
    <property type="evidence" value="ECO:0007669"/>
    <property type="project" value="UniProtKB-SubCell"/>
</dbReference>
<feature type="domain" description="EfeO-type cupredoxin-like" evidence="6">
    <location>
        <begin position="18"/>
        <end position="125"/>
    </location>
</feature>
<keyword evidence="8" id="KW-1185">Reference proteome</keyword>
<comment type="similarity">
    <text evidence="2">Belongs to the EfeM/EfeO family.</text>
</comment>
<dbReference type="PROSITE" id="PS51257">
    <property type="entry name" value="PROKAR_LIPOPROTEIN"/>
    <property type="match status" value="1"/>
</dbReference>
<evidence type="ECO:0000256" key="4">
    <source>
        <dbReference type="SAM" id="SignalP"/>
    </source>
</evidence>
<feature type="chain" id="PRO_5039036512" evidence="4">
    <location>
        <begin position="24"/>
        <end position="379"/>
    </location>
</feature>
<dbReference type="RefSeq" id="WP_149852820.1">
    <property type="nucleotide sequence ID" value="NZ_VUOB01000055.1"/>
</dbReference>
<dbReference type="InterPro" id="IPR018976">
    <property type="entry name" value="Imelysin-like"/>
</dbReference>
<dbReference type="Pfam" id="PF09375">
    <property type="entry name" value="Peptidase_M75"/>
    <property type="match status" value="1"/>
</dbReference>
<dbReference type="InterPro" id="IPR053377">
    <property type="entry name" value="Iron_uptake_EfeM/EfeO"/>
</dbReference>
<reference evidence="7 8" key="1">
    <citation type="submission" date="2019-09" db="EMBL/GenBank/DDBJ databases">
        <title>Goodfellowia gen. nov., a new genus of the Pseudonocardineae related to Actinoalloteichus, containing Goodfellowia coeruleoviolacea gen. nov., comb. nov. gen. nov., comb. nov.</title>
        <authorList>
            <person name="Labeda D."/>
        </authorList>
    </citation>
    <scope>NUCLEOTIDE SEQUENCE [LARGE SCALE GENOMIC DNA]</scope>
    <source>
        <strain evidence="7 8">AN110305</strain>
    </source>
</reference>
<dbReference type="InterPro" id="IPR038352">
    <property type="entry name" value="Imelysin_sf"/>
</dbReference>
<dbReference type="CDD" id="cd14656">
    <property type="entry name" value="Imelysin-like_EfeO"/>
    <property type="match status" value="1"/>
</dbReference>
<evidence type="ECO:0000256" key="1">
    <source>
        <dbReference type="ARBA" id="ARBA00004418"/>
    </source>
</evidence>
<reference evidence="7 8" key="2">
    <citation type="submission" date="2019-09" db="EMBL/GenBank/DDBJ databases">
        <authorList>
            <person name="Jin C."/>
        </authorList>
    </citation>
    <scope>NUCLEOTIDE SEQUENCE [LARGE SCALE GENOMIC DNA]</scope>
    <source>
        <strain evidence="7 8">AN110305</strain>
    </source>
</reference>
<organism evidence="7 8">
    <name type="scientific">Solihabitans fulvus</name>
    <dbReference type="NCBI Taxonomy" id="1892852"/>
    <lineage>
        <taxon>Bacteria</taxon>
        <taxon>Bacillati</taxon>
        <taxon>Actinomycetota</taxon>
        <taxon>Actinomycetes</taxon>
        <taxon>Pseudonocardiales</taxon>
        <taxon>Pseudonocardiaceae</taxon>
        <taxon>Solihabitans</taxon>
    </lineage>
</organism>
<gene>
    <name evidence="7" type="ORF">F0L68_28010</name>
</gene>
<dbReference type="InterPro" id="IPR028096">
    <property type="entry name" value="EfeO_Cupredoxin"/>
</dbReference>
<evidence type="ECO:0000256" key="2">
    <source>
        <dbReference type="ARBA" id="ARBA00005989"/>
    </source>
</evidence>
<keyword evidence="3 4" id="KW-0732">Signal</keyword>
<proteinExistence type="inferred from homology"/>
<comment type="subcellular location">
    <subcellularLocation>
        <location evidence="1">Periplasm</location>
    </subcellularLocation>
</comment>
<dbReference type="PANTHER" id="PTHR39192:SF1">
    <property type="entry name" value="IRON UPTAKE SYSTEM COMPONENT EFEO"/>
    <property type="match status" value="1"/>
</dbReference>
<dbReference type="EMBL" id="VUOB01000055">
    <property type="protein sequence ID" value="KAA2255645.1"/>
    <property type="molecule type" value="Genomic_DNA"/>
</dbReference>
<dbReference type="OrthoDB" id="7348379at2"/>
<dbReference type="Gene3D" id="2.60.40.420">
    <property type="entry name" value="Cupredoxins - blue copper proteins"/>
    <property type="match status" value="1"/>
</dbReference>